<dbReference type="GO" id="GO:0046872">
    <property type="term" value="F:metal ion binding"/>
    <property type="evidence" value="ECO:0007669"/>
    <property type="project" value="UniProtKB-KW"/>
</dbReference>
<gene>
    <name evidence="3" type="ORF">QQS21_003907</name>
</gene>
<dbReference type="Gene3D" id="1.10.1280.10">
    <property type="entry name" value="Di-copper center containing domain from catechol oxidase"/>
    <property type="match status" value="1"/>
</dbReference>
<keyword evidence="1" id="KW-0479">Metal-binding</keyword>
<organism evidence="3 4">
    <name type="scientific">Conoideocrella luteorostrata</name>
    <dbReference type="NCBI Taxonomy" id="1105319"/>
    <lineage>
        <taxon>Eukaryota</taxon>
        <taxon>Fungi</taxon>
        <taxon>Dikarya</taxon>
        <taxon>Ascomycota</taxon>
        <taxon>Pezizomycotina</taxon>
        <taxon>Sordariomycetes</taxon>
        <taxon>Hypocreomycetidae</taxon>
        <taxon>Hypocreales</taxon>
        <taxon>Clavicipitaceae</taxon>
        <taxon>Conoideocrella</taxon>
    </lineage>
</organism>
<dbReference type="PRINTS" id="PR00092">
    <property type="entry name" value="TYROSINASE"/>
</dbReference>
<accession>A0AAJ0CV65</accession>
<evidence type="ECO:0000256" key="1">
    <source>
        <dbReference type="ARBA" id="ARBA00022723"/>
    </source>
</evidence>
<dbReference type="AlphaFoldDB" id="A0AAJ0CV65"/>
<protein>
    <recommendedName>
        <fullName evidence="2">Tyrosinase copper-binding domain-containing protein</fullName>
    </recommendedName>
</protein>
<name>A0AAJ0CV65_9HYPO</name>
<feature type="domain" description="Tyrosinase copper-binding" evidence="2">
    <location>
        <begin position="138"/>
        <end position="149"/>
    </location>
</feature>
<dbReference type="SUPFAM" id="SSF48056">
    <property type="entry name" value="Di-copper centre-containing domain"/>
    <property type="match status" value="1"/>
</dbReference>
<dbReference type="Pfam" id="PF00264">
    <property type="entry name" value="Tyrosinase"/>
    <property type="match status" value="1"/>
</dbReference>
<proteinExistence type="predicted"/>
<dbReference type="PROSITE" id="PS00498">
    <property type="entry name" value="TYROSINASE_2"/>
    <property type="match status" value="1"/>
</dbReference>
<evidence type="ECO:0000313" key="4">
    <source>
        <dbReference type="Proteomes" id="UP001251528"/>
    </source>
</evidence>
<dbReference type="InterPro" id="IPR050316">
    <property type="entry name" value="Tyrosinase/Hemocyanin"/>
</dbReference>
<keyword evidence="4" id="KW-1185">Reference proteome</keyword>
<dbReference type="PANTHER" id="PTHR11474:SF127">
    <property type="entry name" value="TYROSINASE COPPER-BINDING DOMAIN-CONTAINING PROTEIN"/>
    <property type="match status" value="1"/>
</dbReference>
<comment type="caution">
    <text evidence="3">The sequence shown here is derived from an EMBL/GenBank/DDBJ whole genome shotgun (WGS) entry which is preliminary data.</text>
</comment>
<evidence type="ECO:0000313" key="3">
    <source>
        <dbReference type="EMBL" id="KAK2603872.1"/>
    </source>
</evidence>
<dbReference type="Proteomes" id="UP001251528">
    <property type="component" value="Unassembled WGS sequence"/>
</dbReference>
<evidence type="ECO:0000259" key="2">
    <source>
        <dbReference type="PROSITE" id="PS00498"/>
    </source>
</evidence>
<dbReference type="PANTHER" id="PTHR11474">
    <property type="entry name" value="TYROSINASE FAMILY MEMBER"/>
    <property type="match status" value="1"/>
</dbReference>
<dbReference type="InterPro" id="IPR008922">
    <property type="entry name" value="Di-copper_centre_dom_sf"/>
</dbReference>
<sequence>MGRRGANGTGARYWDWSLDWMDLASSSIWDSVTGFGGDGDSEGLETVGGGRCVTSGPFVDLRPILYNHTRVQHCLSRGFRDGDVVGHLPGTKFSPENIGSILRQRNYTAFLRKVERDLHNTLHTSINGDFKAMTAANDPLFFLHHVNLDRIWWRWQREDAKHRLFEYTGKHMYNSTKPASHTDMLMYGGFTKDVSVGAVLDTEGSVLCYTY</sequence>
<dbReference type="EMBL" id="JASWJB010000054">
    <property type="protein sequence ID" value="KAK2603872.1"/>
    <property type="molecule type" value="Genomic_DNA"/>
</dbReference>
<reference evidence="3" key="1">
    <citation type="submission" date="2023-06" db="EMBL/GenBank/DDBJ databases">
        <title>Conoideocrella luteorostrata (Hypocreales: Clavicipitaceae), a potential biocontrol fungus for elongate hemlock scale in United States Christmas tree production areas.</title>
        <authorList>
            <person name="Barrett H."/>
            <person name="Lovett B."/>
            <person name="Macias A.M."/>
            <person name="Stajich J.E."/>
            <person name="Kasson M.T."/>
        </authorList>
    </citation>
    <scope>NUCLEOTIDE SEQUENCE</scope>
    <source>
        <strain evidence="3">ARSEF 14590</strain>
    </source>
</reference>
<dbReference type="GO" id="GO:0016491">
    <property type="term" value="F:oxidoreductase activity"/>
    <property type="evidence" value="ECO:0007669"/>
    <property type="project" value="InterPro"/>
</dbReference>
<dbReference type="InterPro" id="IPR002227">
    <property type="entry name" value="Tyrosinase_Cu-bd"/>
</dbReference>